<organism evidence="1 2">
    <name type="scientific">Pseudomonas phage pPA-3099-2aT.2</name>
    <dbReference type="NCBI Taxonomy" id="3003808"/>
    <lineage>
        <taxon>Viruses</taxon>
        <taxon>Duplodnaviria</taxon>
        <taxon>Heunggongvirae</taxon>
        <taxon>Uroviricota</taxon>
        <taxon>Caudoviricetes</taxon>
        <taxon>Vandenendeviridae</taxon>
        <taxon>Skurskavirinae</taxon>
        <taxon>Pakpunavirus</taxon>
        <taxon>Pakpunavirus pPA30992aT2</taxon>
    </lineage>
</organism>
<protein>
    <submittedName>
        <fullName evidence="1">Uncharacterized protein</fullName>
    </submittedName>
</protein>
<proteinExistence type="predicted"/>
<accession>A0AAF0ATH4</accession>
<reference evidence="1" key="1">
    <citation type="submission" date="2022-11" db="EMBL/GenBank/DDBJ databases">
        <authorList>
            <person name="Wang C."/>
            <person name="Zeng J."/>
            <person name="Wang X."/>
            <person name="Zhao J."/>
            <person name="Ji F."/>
            <person name="Wang M."/>
            <person name="Zuo J."/>
            <person name="Guo Z."/>
        </authorList>
    </citation>
    <scope>NUCLEOTIDE SEQUENCE</scope>
</reference>
<dbReference type="GeneID" id="80099347"/>
<sequence>MKVSNYISPSRRIVEAYACPGNWCGLATFVPTEVRPRNF</sequence>
<dbReference type="KEGG" id="vg:80099347"/>
<keyword evidence="2" id="KW-1185">Reference proteome</keyword>
<evidence type="ECO:0000313" key="2">
    <source>
        <dbReference type="Proteomes" id="UP001210043"/>
    </source>
</evidence>
<dbReference type="Proteomes" id="UP001210043">
    <property type="component" value="Segment"/>
</dbReference>
<name>A0AAF0ATH4_9CAUD</name>
<dbReference type="RefSeq" id="YP_010762662.1">
    <property type="nucleotide sequence ID" value="NC_073606.1"/>
</dbReference>
<evidence type="ECO:0000313" key="1">
    <source>
        <dbReference type="EMBL" id="WBQ35276.1"/>
    </source>
</evidence>
<dbReference type="EMBL" id="OP784575">
    <property type="protein sequence ID" value="WBQ35276.1"/>
    <property type="molecule type" value="Genomic_DNA"/>
</dbReference>